<dbReference type="Proteomes" id="UP001239782">
    <property type="component" value="Chromosome"/>
</dbReference>
<dbReference type="InterPro" id="IPR035948">
    <property type="entry name" value="YwqG-like_sf"/>
</dbReference>
<dbReference type="Pfam" id="PF09234">
    <property type="entry name" value="DUF1963"/>
    <property type="match status" value="1"/>
</dbReference>
<dbReference type="Gene3D" id="2.30.320.10">
    <property type="entry name" value="YwqG-like"/>
    <property type="match status" value="1"/>
</dbReference>
<accession>A0AA51RWT0</accession>
<proteinExistence type="predicted"/>
<sequence length="263" mass="29713">MFEQFSQEFESMAAEFDPSEFEDDYEHEAFDFDQSKPVKQHLHEAQKPAFIFSAQKQQSVQDYSTKLRGTPWWPIGTSRPLDSNAEPMQFIGQINLSDLSDFASTSGTLVIHMADQPYAPNGDLNVLVNFFAHSIEPDNIISDAESHCLNKIPLKSLLDLSSSWADGLSRAYYGDDDNDEFYPIYQRYQQIDFESGPCGGSFLGVYPQWWQDPEEPLSSDGEPMKFVGYLGMLEDGVPVENMYIFADDSNPSAPLFSIVFQGT</sequence>
<protein>
    <submittedName>
        <fullName evidence="1">DUF1963 domain-containing protein</fullName>
    </submittedName>
</protein>
<dbReference type="InterPro" id="IPR015315">
    <property type="entry name" value="DUF1963"/>
</dbReference>
<evidence type="ECO:0000313" key="2">
    <source>
        <dbReference type="Proteomes" id="UP001239782"/>
    </source>
</evidence>
<dbReference type="RefSeq" id="WP_309204333.1">
    <property type="nucleotide sequence ID" value="NZ_CP133548.1"/>
</dbReference>
<gene>
    <name evidence="1" type="ORF">Q9312_09265</name>
</gene>
<dbReference type="SUPFAM" id="SSF103032">
    <property type="entry name" value="Hypothetical protein YwqG"/>
    <property type="match status" value="1"/>
</dbReference>
<organism evidence="1 2">
    <name type="scientific">Pleionea litopenaei</name>
    <dbReference type="NCBI Taxonomy" id="3070815"/>
    <lineage>
        <taxon>Bacteria</taxon>
        <taxon>Pseudomonadati</taxon>
        <taxon>Pseudomonadota</taxon>
        <taxon>Gammaproteobacteria</taxon>
        <taxon>Oceanospirillales</taxon>
        <taxon>Pleioneaceae</taxon>
        <taxon>Pleionea</taxon>
    </lineage>
</organism>
<dbReference type="EMBL" id="CP133548">
    <property type="protein sequence ID" value="WMS89088.1"/>
    <property type="molecule type" value="Genomic_DNA"/>
</dbReference>
<evidence type="ECO:0000313" key="1">
    <source>
        <dbReference type="EMBL" id="WMS89088.1"/>
    </source>
</evidence>
<name>A0AA51RWT0_9GAMM</name>
<reference evidence="1 2" key="1">
    <citation type="submission" date="2023-08" db="EMBL/GenBank/DDBJ databases">
        <title>Pleionea litopenaei sp. nov., isolated from stomach of juvenile Litopenaeus vannamei.</title>
        <authorList>
            <person name="Rho A.M."/>
            <person name="Hwang C.Y."/>
        </authorList>
    </citation>
    <scope>NUCLEOTIDE SEQUENCE [LARGE SCALE GENOMIC DNA]</scope>
    <source>
        <strain evidence="1 2">HL-JVS1</strain>
    </source>
</reference>
<keyword evidence="2" id="KW-1185">Reference proteome</keyword>
<dbReference type="KEGG" id="plei:Q9312_09265"/>
<dbReference type="AlphaFoldDB" id="A0AA51RWT0"/>